<keyword evidence="2" id="KW-1185">Reference proteome</keyword>
<sequence length="188" mass="21221">MTELVFFLEEPSAKAMLEGLLPRLLDDSISVRYVVFEGKQDLEKRLPRRLRAWQNPGARFVVMRDQDSGDCYEIKRRLTGICEAAGRPDTLVRIACHELESFYLGDLNAVAATIGPKTLAKQQQNAKFRDPDRLNNAAQELKRIARTYQKLAGSRAIGQALSLDQNQSQSFNYLIAGIKRITENASYS</sequence>
<gene>
    <name evidence="1" type="ORF">SAMN02745752_01979</name>
</gene>
<protein>
    <recommendedName>
        <fullName evidence="3">DUF4276 family protein</fullName>
    </recommendedName>
</protein>
<evidence type="ECO:0008006" key="3">
    <source>
        <dbReference type="Google" id="ProtNLM"/>
    </source>
</evidence>
<dbReference type="EMBL" id="FPJW01000006">
    <property type="protein sequence ID" value="SFX51979.1"/>
    <property type="molecule type" value="Genomic_DNA"/>
</dbReference>
<evidence type="ECO:0000313" key="1">
    <source>
        <dbReference type="EMBL" id="SFX51979.1"/>
    </source>
</evidence>
<dbReference type="RefSeq" id="WP_072326272.1">
    <property type="nucleotide sequence ID" value="NZ_FPJW01000006.1"/>
</dbReference>
<reference evidence="1 2" key="1">
    <citation type="submission" date="2016-11" db="EMBL/GenBank/DDBJ databases">
        <authorList>
            <person name="Jaros S."/>
            <person name="Januszkiewicz K."/>
            <person name="Wedrychowicz H."/>
        </authorList>
    </citation>
    <scope>NUCLEOTIDE SEQUENCE [LARGE SCALE GENOMIC DNA]</scope>
    <source>
        <strain evidence="1 2">DSM 21637</strain>
    </source>
</reference>
<name>A0A1K1XRI9_9GAMM</name>
<organism evidence="1 2">
    <name type="scientific">Marinospirillum alkaliphilum DSM 21637</name>
    <dbReference type="NCBI Taxonomy" id="1122209"/>
    <lineage>
        <taxon>Bacteria</taxon>
        <taxon>Pseudomonadati</taxon>
        <taxon>Pseudomonadota</taxon>
        <taxon>Gammaproteobacteria</taxon>
        <taxon>Oceanospirillales</taxon>
        <taxon>Oceanospirillaceae</taxon>
        <taxon>Marinospirillum</taxon>
    </lineage>
</organism>
<evidence type="ECO:0000313" key="2">
    <source>
        <dbReference type="Proteomes" id="UP000182350"/>
    </source>
</evidence>
<dbReference type="OrthoDB" id="283783at2"/>
<dbReference type="InterPro" id="IPR025455">
    <property type="entry name" value="DUF4276"/>
</dbReference>
<proteinExistence type="predicted"/>
<accession>A0A1K1XRI9</accession>
<dbReference type="Proteomes" id="UP000182350">
    <property type="component" value="Unassembled WGS sequence"/>
</dbReference>
<dbReference type="Pfam" id="PF14103">
    <property type="entry name" value="DUF4276"/>
    <property type="match status" value="1"/>
</dbReference>
<dbReference type="AlphaFoldDB" id="A0A1K1XRI9"/>
<dbReference type="STRING" id="1122209.SAMN02745752_01979"/>